<evidence type="ECO:0000313" key="2">
    <source>
        <dbReference type="EMBL" id="SQI38750.1"/>
    </source>
</evidence>
<evidence type="ECO:0000256" key="1">
    <source>
        <dbReference type="SAM" id="SignalP"/>
    </source>
</evidence>
<dbReference type="InterPro" id="IPR029058">
    <property type="entry name" value="AB_hydrolase_fold"/>
</dbReference>
<feature type="chain" id="PRO_5039509829" evidence="1">
    <location>
        <begin position="27"/>
        <end position="314"/>
    </location>
</feature>
<sequence length="314" mass="33993">MLKTALAGAAGLAGATALSTSVPAVARAVPPGGYEEIWVNSEMGPIKCQVQWAKRGGSASLYLLDGMRARPDANAWSFETNAFEQFALDNVTLVMPVGGESSWYSDWYNASNFNQQGVTYKWETFLTRHLPAALAGRGVDRSRTGIAGLSMGGTAALNLAAHHRDQFKFAASFSGYLWLNAPGMRSAIRIAMLDAGLYNVDAMYGPPWDESWARNDPYTQAEGLRGLPMYISAGSGIPGYANRVENMVDVVNTANGMGLEALSLATTRAFQARLDSLGIGAAYSFPNVGTHSWPYWSEELWRARPHILDALRAR</sequence>
<protein>
    <submittedName>
        <fullName evidence="2">Esterase</fullName>
        <ecNumber evidence="2">2.3.1.-</ecNumber>
    </submittedName>
</protein>
<reference evidence="2 3" key="1">
    <citation type="submission" date="2018-06" db="EMBL/GenBank/DDBJ databases">
        <authorList>
            <consortium name="Pathogen Informatics"/>
            <person name="Doyle S."/>
        </authorList>
    </citation>
    <scope>NUCLEOTIDE SEQUENCE [LARGE SCALE GENOMIC DNA]</scope>
    <source>
        <strain evidence="2 3">NCTC10994</strain>
    </source>
</reference>
<keyword evidence="3" id="KW-1185">Reference proteome</keyword>
<dbReference type="PANTHER" id="PTHR48098">
    <property type="entry name" value="ENTEROCHELIN ESTERASE-RELATED"/>
    <property type="match status" value="1"/>
</dbReference>
<dbReference type="SUPFAM" id="SSF53474">
    <property type="entry name" value="alpha/beta-Hydrolases"/>
    <property type="match status" value="1"/>
</dbReference>
<dbReference type="STRING" id="1219011.GCA_001895045_01418"/>
<keyword evidence="2" id="KW-0808">Transferase</keyword>
<keyword evidence="2" id="KW-0012">Acyltransferase</keyword>
<dbReference type="RefSeq" id="WP_072699661.1">
    <property type="nucleotide sequence ID" value="NZ_JAFBBL010000001.1"/>
</dbReference>
<gene>
    <name evidence="2" type="primary">fbpC_3</name>
    <name evidence="2" type="ORF">NCTC10994_03990</name>
</gene>
<keyword evidence="1" id="KW-0732">Signal</keyword>
<evidence type="ECO:0000313" key="3">
    <source>
        <dbReference type="Proteomes" id="UP000249091"/>
    </source>
</evidence>
<organism evidence="2 3">
    <name type="scientific">Rhodococcus coprophilus</name>
    <dbReference type="NCBI Taxonomy" id="38310"/>
    <lineage>
        <taxon>Bacteria</taxon>
        <taxon>Bacillati</taxon>
        <taxon>Actinomycetota</taxon>
        <taxon>Actinomycetes</taxon>
        <taxon>Mycobacteriales</taxon>
        <taxon>Nocardiaceae</taxon>
        <taxon>Rhodococcus</taxon>
    </lineage>
</organism>
<dbReference type="Gene3D" id="3.40.50.1820">
    <property type="entry name" value="alpha/beta hydrolase"/>
    <property type="match status" value="1"/>
</dbReference>
<dbReference type="Proteomes" id="UP000249091">
    <property type="component" value="Chromosome 1"/>
</dbReference>
<dbReference type="InterPro" id="IPR000801">
    <property type="entry name" value="Esterase-like"/>
</dbReference>
<dbReference type="GO" id="GO:0016747">
    <property type="term" value="F:acyltransferase activity, transferring groups other than amino-acyl groups"/>
    <property type="evidence" value="ECO:0007669"/>
    <property type="project" value="TreeGrafter"/>
</dbReference>
<accession>A0A2X4V0B5</accession>
<dbReference type="PANTHER" id="PTHR48098:SF1">
    <property type="entry name" value="DIACYLGLYCEROL ACYLTRANSFERASE_MYCOLYLTRANSFERASE AG85A"/>
    <property type="match status" value="1"/>
</dbReference>
<name>A0A2X4V0B5_9NOCA</name>
<dbReference type="EC" id="2.3.1.-" evidence="2"/>
<dbReference type="KEGG" id="rcr:NCTC10994_03990"/>
<dbReference type="AlphaFoldDB" id="A0A2X4V0B5"/>
<dbReference type="InterPro" id="IPR050583">
    <property type="entry name" value="Mycobacterial_A85_antigen"/>
</dbReference>
<feature type="signal peptide" evidence="1">
    <location>
        <begin position="1"/>
        <end position="26"/>
    </location>
</feature>
<proteinExistence type="predicted"/>
<dbReference type="Pfam" id="PF00756">
    <property type="entry name" value="Esterase"/>
    <property type="match status" value="1"/>
</dbReference>
<dbReference type="EMBL" id="LS483468">
    <property type="protein sequence ID" value="SQI38750.1"/>
    <property type="molecule type" value="Genomic_DNA"/>
</dbReference>